<evidence type="ECO:0000313" key="1">
    <source>
        <dbReference type="EMBL" id="KAH7847053.1"/>
    </source>
</evidence>
<accession>A0ACB7Y1E1</accession>
<keyword evidence="2" id="KW-1185">Reference proteome</keyword>
<name>A0ACB7Y1E1_9ERIC</name>
<sequence>MIFSVSRSMLDLLRTIAFSFISGAGSSRLLRSKYVVKNFFTRFSEPQQKGDLDVFQDEIVEIIKEDLWPNPLTFFQQCNVGEGEDDCGVLVAG</sequence>
<protein>
    <submittedName>
        <fullName evidence="1">Uncharacterized protein</fullName>
    </submittedName>
</protein>
<reference evidence="1 2" key="1">
    <citation type="journal article" date="2021" name="Hortic Res">
        <title>High-quality reference genome and annotation aids understanding of berry development for evergreen blueberry (Vaccinium darrowii).</title>
        <authorList>
            <person name="Yu J."/>
            <person name="Hulse-Kemp A.M."/>
            <person name="Babiker E."/>
            <person name="Staton M."/>
        </authorList>
    </citation>
    <scope>NUCLEOTIDE SEQUENCE [LARGE SCALE GENOMIC DNA]</scope>
    <source>
        <strain evidence="2">cv. NJ 8807/NJ 8810</strain>
        <tissue evidence="1">Young leaf</tissue>
    </source>
</reference>
<gene>
    <name evidence="1" type="ORF">Vadar_021369</name>
</gene>
<dbReference type="Proteomes" id="UP000828048">
    <property type="component" value="Chromosome 5"/>
</dbReference>
<evidence type="ECO:0000313" key="2">
    <source>
        <dbReference type="Proteomes" id="UP000828048"/>
    </source>
</evidence>
<dbReference type="EMBL" id="CM037155">
    <property type="protein sequence ID" value="KAH7847053.1"/>
    <property type="molecule type" value="Genomic_DNA"/>
</dbReference>
<proteinExistence type="predicted"/>
<organism evidence="1 2">
    <name type="scientific">Vaccinium darrowii</name>
    <dbReference type="NCBI Taxonomy" id="229202"/>
    <lineage>
        <taxon>Eukaryota</taxon>
        <taxon>Viridiplantae</taxon>
        <taxon>Streptophyta</taxon>
        <taxon>Embryophyta</taxon>
        <taxon>Tracheophyta</taxon>
        <taxon>Spermatophyta</taxon>
        <taxon>Magnoliopsida</taxon>
        <taxon>eudicotyledons</taxon>
        <taxon>Gunneridae</taxon>
        <taxon>Pentapetalae</taxon>
        <taxon>asterids</taxon>
        <taxon>Ericales</taxon>
        <taxon>Ericaceae</taxon>
        <taxon>Vaccinioideae</taxon>
        <taxon>Vaccinieae</taxon>
        <taxon>Vaccinium</taxon>
    </lineage>
</organism>
<comment type="caution">
    <text evidence="1">The sequence shown here is derived from an EMBL/GenBank/DDBJ whole genome shotgun (WGS) entry which is preliminary data.</text>
</comment>